<feature type="compositionally biased region" description="Acidic residues" evidence="1">
    <location>
        <begin position="191"/>
        <end position="200"/>
    </location>
</feature>
<evidence type="ECO:0000256" key="1">
    <source>
        <dbReference type="SAM" id="MobiDB-lite"/>
    </source>
</evidence>
<protein>
    <submittedName>
        <fullName evidence="3">Transposase</fullName>
    </submittedName>
</protein>
<dbReference type="EMBL" id="LGHJ01000019">
    <property type="protein sequence ID" value="KPL73775.1"/>
    <property type="molecule type" value="Genomic_DNA"/>
</dbReference>
<dbReference type="PANTHER" id="PTHR33408:SF2">
    <property type="entry name" value="TRANSPOSASE DDE DOMAIN-CONTAINING PROTEIN"/>
    <property type="match status" value="1"/>
</dbReference>
<sequence>MKRKPAAPVFKPYVMGQPYLLPPSYDDLIEPGHLVRVVNHAIDQLDLSPLLAQYKGGGTSSYHPKMLLKVLVYAYTQKIYTSRKIAKALRENIHFMWLSGGNRPDFRTINDFRGSRMKGVIDEVFGEVLAYLIEVGKVKLETYFIDGTKIEADANKHKVVWAKRKNTYQKRVRVQIEELLKQIEAENEVEQATYGEEDLEERGGSESSSGEIDAEHLRARIEKLNQRLRERPQREEESRAARKALKKLQDDCLPRLEK</sequence>
<dbReference type="Pfam" id="PF05598">
    <property type="entry name" value="DUF772"/>
    <property type="match status" value="1"/>
</dbReference>
<feature type="compositionally biased region" description="Basic and acidic residues" evidence="1">
    <location>
        <begin position="213"/>
        <end position="240"/>
    </location>
</feature>
<name>A0A0P6XNV0_9CHLR</name>
<feature type="domain" description="Transposase InsH N-terminal" evidence="2">
    <location>
        <begin position="24"/>
        <end position="113"/>
    </location>
</feature>
<dbReference type="AlphaFoldDB" id="A0A0P6XNV0"/>
<evidence type="ECO:0000259" key="2">
    <source>
        <dbReference type="Pfam" id="PF05598"/>
    </source>
</evidence>
<proteinExistence type="predicted"/>
<comment type="caution">
    <text evidence="3">The sequence shown here is derived from an EMBL/GenBank/DDBJ whole genome shotgun (WGS) entry which is preliminary data.</text>
</comment>
<feature type="non-terminal residue" evidence="3">
    <location>
        <position position="258"/>
    </location>
</feature>
<accession>A0A0P6XNV0</accession>
<feature type="region of interest" description="Disordered" evidence="1">
    <location>
        <begin position="191"/>
        <end position="243"/>
    </location>
</feature>
<keyword evidence="4" id="KW-1185">Reference proteome</keyword>
<dbReference type="PANTHER" id="PTHR33408">
    <property type="entry name" value="TRANSPOSASE"/>
    <property type="match status" value="1"/>
</dbReference>
<evidence type="ECO:0000313" key="3">
    <source>
        <dbReference type="EMBL" id="KPL73775.1"/>
    </source>
</evidence>
<dbReference type="Proteomes" id="UP000050514">
    <property type="component" value="Unassembled WGS sequence"/>
</dbReference>
<evidence type="ECO:0000313" key="4">
    <source>
        <dbReference type="Proteomes" id="UP000050514"/>
    </source>
</evidence>
<dbReference type="STRING" id="360411.AC812_13305"/>
<gene>
    <name evidence="3" type="ORF">AC812_13305</name>
</gene>
<reference evidence="3 4" key="1">
    <citation type="submission" date="2015-07" db="EMBL/GenBank/DDBJ databases">
        <title>Draft genome of Bellilinea caldifistulae DSM 17877.</title>
        <authorList>
            <person name="Hemp J."/>
            <person name="Ward L.M."/>
            <person name="Pace L.A."/>
            <person name="Fischer W.W."/>
        </authorList>
    </citation>
    <scope>NUCLEOTIDE SEQUENCE [LARGE SCALE GENOMIC DNA]</scope>
    <source>
        <strain evidence="3 4">GOMI-1</strain>
    </source>
</reference>
<organism evidence="3 4">
    <name type="scientific">Bellilinea caldifistulae</name>
    <dbReference type="NCBI Taxonomy" id="360411"/>
    <lineage>
        <taxon>Bacteria</taxon>
        <taxon>Bacillati</taxon>
        <taxon>Chloroflexota</taxon>
        <taxon>Anaerolineae</taxon>
        <taxon>Anaerolineales</taxon>
        <taxon>Anaerolineaceae</taxon>
        <taxon>Bellilinea</taxon>
    </lineage>
</organism>
<dbReference type="RefSeq" id="WP_211261488.1">
    <property type="nucleotide sequence ID" value="NZ_LGHJ01000019.1"/>
</dbReference>
<dbReference type="InterPro" id="IPR008490">
    <property type="entry name" value="Transposase_InsH_N"/>
</dbReference>